<accession>A0A0D0VC86</accession>
<name>A0A0D0VC86_CRYGA</name>
<protein>
    <submittedName>
        <fullName evidence="1">Uncharacterized protein</fullName>
    </submittedName>
</protein>
<dbReference type="OrthoDB" id="2588202at2759"/>
<evidence type="ECO:0000313" key="1">
    <source>
        <dbReference type="EMBL" id="KIR45156.1"/>
    </source>
</evidence>
<gene>
    <name evidence="1" type="ORF">I312_05723</name>
</gene>
<proteinExistence type="predicted"/>
<sequence>MPFHWFSMELVHCSSFTGRGAEGYGEAAVESVLVKVSNQWKKILVQPYERFSGHLPEELWEDAYQWVYVHWQEEKKQVGGSQRELSTDVSPAAVYILLLRRRCPFLRQTGKKVFWPPGRNENCSTHGYIEPGRAPTQQHETFQHYISTRAAFMEWYEEPKQSGWGTYRAYWT</sequence>
<organism evidence="1">
    <name type="scientific">Cryptococcus bacillisporus CA1280</name>
    <dbReference type="NCBI Taxonomy" id="1296109"/>
    <lineage>
        <taxon>Eukaryota</taxon>
        <taxon>Fungi</taxon>
        <taxon>Dikarya</taxon>
        <taxon>Basidiomycota</taxon>
        <taxon>Agaricomycotina</taxon>
        <taxon>Tremellomycetes</taxon>
        <taxon>Tremellales</taxon>
        <taxon>Cryptococcaceae</taxon>
        <taxon>Cryptococcus</taxon>
        <taxon>Cryptococcus gattii species complex</taxon>
    </lineage>
</organism>
<reference evidence="1" key="1">
    <citation type="submission" date="2015-01" db="EMBL/GenBank/DDBJ databases">
        <title>The Genome Sequence of Cryptococcus gattii CA1280.</title>
        <authorList>
            <consortium name="The Broad Institute Genomics Platform"/>
            <person name="Cuomo C."/>
            <person name="Litvintseva A."/>
            <person name="Chen Y."/>
            <person name="Heitman J."/>
            <person name="Sun S."/>
            <person name="Springer D."/>
            <person name="Dromer F."/>
            <person name="Young S."/>
            <person name="Zeng Q."/>
            <person name="Gargeya S."/>
            <person name="Abouelleil A."/>
            <person name="Alvarado L."/>
            <person name="Chapman S.B."/>
            <person name="Gainer-Dewar J."/>
            <person name="Goldberg J."/>
            <person name="Griggs A."/>
            <person name="Gujja S."/>
            <person name="Hansen M."/>
            <person name="Howarth C."/>
            <person name="Imamovic A."/>
            <person name="Larimer J."/>
            <person name="Murphy C."/>
            <person name="Naylor J."/>
            <person name="Pearson M."/>
            <person name="Priest M."/>
            <person name="Roberts A."/>
            <person name="Saif S."/>
            <person name="Shea T."/>
            <person name="Sykes S."/>
            <person name="Wortman J."/>
            <person name="Nusbaum C."/>
            <person name="Birren B."/>
        </authorList>
    </citation>
    <scope>NUCLEOTIDE SEQUENCE [LARGE SCALE GENOMIC DNA]</scope>
    <source>
        <strain evidence="1">CA1280</strain>
    </source>
</reference>
<dbReference type="HOGENOM" id="CLU_1555182_0_0_1"/>
<dbReference type="AlphaFoldDB" id="A0A0D0VC86"/>
<dbReference type="EMBL" id="KN847991">
    <property type="protein sequence ID" value="KIR45156.1"/>
    <property type="molecule type" value="Genomic_DNA"/>
</dbReference>